<evidence type="ECO:0008006" key="3">
    <source>
        <dbReference type="Google" id="ProtNLM"/>
    </source>
</evidence>
<organism evidence="1 2">
    <name type="scientific">Halobacillus shinanisalinarum</name>
    <dbReference type="NCBI Taxonomy" id="2932258"/>
    <lineage>
        <taxon>Bacteria</taxon>
        <taxon>Bacillati</taxon>
        <taxon>Bacillota</taxon>
        <taxon>Bacilli</taxon>
        <taxon>Bacillales</taxon>
        <taxon>Bacillaceae</taxon>
        <taxon>Halobacillus</taxon>
    </lineage>
</organism>
<keyword evidence="2" id="KW-1185">Reference proteome</keyword>
<proteinExistence type="predicted"/>
<reference evidence="1 2" key="1">
    <citation type="submission" date="2022-04" db="EMBL/GenBank/DDBJ databases">
        <title>Halobacillus sp. isolated from saltern.</title>
        <authorList>
            <person name="Won M."/>
            <person name="Lee C.-M."/>
            <person name="Woen H.-Y."/>
            <person name="Kwon S.-W."/>
        </authorList>
    </citation>
    <scope>NUCLEOTIDE SEQUENCE [LARGE SCALE GENOMIC DNA]</scope>
    <source>
        <strain evidence="1 2">SSTM10-2</strain>
    </source>
</reference>
<evidence type="ECO:0000313" key="2">
    <source>
        <dbReference type="Proteomes" id="UP000831880"/>
    </source>
</evidence>
<dbReference type="EMBL" id="CP095074">
    <property type="protein sequence ID" value="UOQ92179.1"/>
    <property type="molecule type" value="Genomic_DNA"/>
</dbReference>
<gene>
    <name evidence="1" type="ORF">MUO14_17020</name>
</gene>
<evidence type="ECO:0000313" key="1">
    <source>
        <dbReference type="EMBL" id="UOQ92179.1"/>
    </source>
</evidence>
<sequence>MNKNLMDETYREYNIDKYLTGYWSRDVWNLDDCPLAKGQSFSFTTKNLRFDYIHNPHLKNEFKFFIYKGLVDKRFSFKTVWSFNAGKLKALSEYISKQHPSMHSIIEIPKQAFLPEFKNYLEGKGIVTIRKQGTSEPWRTKKYERKSLYLKLYERVYNFFYDFYDDRKETEKDRWDARKLGVRYNITRSHYSIDFSDIPISFRPLVKRYFKHRLCEQMSITLGTAVSNLSKLYLFFNFISNKYPDWVDLNQLRRIDIEEFIMLVKNTPLRGKGKSKAPTNQYIGRTLSNLNTFLTEMQIFEWKEAPMKPVKVLILPGIILGKNPKNPIKLNMCQMKYGNKLCITSINFKNNLFLYF</sequence>
<accession>A0ABY4GVU9</accession>
<name>A0ABY4GVU9_9BACI</name>
<protein>
    <recommendedName>
        <fullName evidence="3">Core-binding (CB) domain-containing protein</fullName>
    </recommendedName>
</protein>
<dbReference type="Proteomes" id="UP000831880">
    <property type="component" value="Chromosome"/>
</dbReference>
<dbReference type="RefSeq" id="WP_244751789.1">
    <property type="nucleotide sequence ID" value="NZ_CP095074.1"/>
</dbReference>